<comment type="similarity">
    <text evidence="1">Belongs to the nitroreductase family.</text>
</comment>
<dbReference type="OrthoDB" id="9812105at2"/>
<feature type="domain" description="Nitroreductase" evidence="3">
    <location>
        <begin position="87"/>
        <end position="137"/>
    </location>
</feature>
<dbReference type="EMBL" id="BDJL01000055">
    <property type="protein sequence ID" value="GAV25690.1"/>
    <property type="molecule type" value="Genomic_DNA"/>
</dbReference>
<organism evidence="4 5">
    <name type="scientific">Carboxydothermus islandicus</name>
    <dbReference type="NCBI Taxonomy" id="661089"/>
    <lineage>
        <taxon>Bacteria</taxon>
        <taxon>Bacillati</taxon>
        <taxon>Bacillota</taxon>
        <taxon>Clostridia</taxon>
        <taxon>Thermoanaerobacterales</taxon>
        <taxon>Thermoanaerobacteraceae</taxon>
        <taxon>Carboxydothermus</taxon>
    </lineage>
</organism>
<evidence type="ECO:0000256" key="1">
    <source>
        <dbReference type="ARBA" id="ARBA00007118"/>
    </source>
</evidence>
<dbReference type="Pfam" id="PF00881">
    <property type="entry name" value="Nitroreductase"/>
    <property type="match status" value="2"/>
</dbReference>
<protein>
    <submittedName>
        <fullName evidence="4">Nitroreductase</fullName>
    </submittedName>
</protein>
<accession>A0A1L8D3D6</accession>
<sequence>MELYQAIIERRSIRNFKPSELPKDTILKLLTAAINAPSANNRQNWRFIVVTNKALKNKLVEEACEQQFIKDAAVVFAMICTVPGYEIDVALAAENLMLAAWGEGLGSCWIKSFNQEVAKKLLEVGNEEKIVCLIPVGEIAELPEKPARKPLEEVVTFK</sequence>
<gene>
    <name evidence="4" type="ORF">ciss_16230</name>
</gene>
<evidence type="ECO:0000313" key="5">
    <source>
        <dbReference type="Proteomes" id="UP000187338"/>
    </source>
</evidence>
<dbReference type="SUPFAM" id="SSF55469">
    <property type="entry name" value="FMN-dependent nitroreductase-like"/>
    <property type="match status" value="1"/>
</dbReference>
<feature type="domain" description="Nitroreductase" evidence="3">
    <location>
        <begin position="8"/>
        <end position="75"/>
    </location>
</feature>
<dbReference type="InterPro" id="IPR029479">
    <property type="entry name" value="Nitroreductase"/>
</dbReference>
<proteinExistence type="inferred from homology"/>
<reference evidence="5" key="1">
    <citation type="submission" date="2016-12" db="EMBL/GenBank/DDBJ databases">
        <title>Draft Genome Sequences od Carboxydothermus pertinax and islandicus, Hydrogenogenic Carboxydotrophic Bacteria.</title>
        <authorList>
            <person name="Fukuyama Y."/>
            <person name="Ohmae K."/>
            <person name="Yoneda Y."/>
            <person name="Yoshida T."/>
            <person name="Sako Y."/>
        </authorList>
    </citation>
    <scope>NUCLEOTIDE SEQUENCE [LARGE SCALE GENOMIC DNA]</scope>
    <source>
        <strain evidence="5">SET</strain>
    </source>
</reference>
<dbReference type="InterPro" id="IPR000415">
    <property type="entry name" value="Nitroreductase-like"/>
</dbReference>
<dbReference type="GO" id="GO:0016491">
    <property type="term" value="F:oxidoreductase activity"/>
    <property type="evidence" value="ECO:0007669"/>
    <property type="project" value="UniProtKB-KW"/>
</dbReference>
<dbReference type="PANTHER" id="PTHR43673:SF10">
    <property type="entry name" value="NADH DEHYDROGENASE_NAD(P)H NITROREDUCTASE XCC3605-RELATED"/>
    <property type="match status" value="1"/>
</dbReference>
<dbReference type="AlphaFoldDB" id="A0A1L8D3D6"/>
<comment type="caution">
    <text evidence="4">The sequence shown here is derived from an EMBL/GenBank/DDBJ whole genome shotgun (WGS) entry which is preliminary data.</text>
</comment>
<evidence type="ECO:0000313" key="4">
    <source>
        <dbReference type="EMBL" id="GAV25690.1"/>
    </source>
</evidence>
<dbReference type="Gene3D" id="3.40.109.10">
    <property type="entry name" value="NADH Oxidase"/>
    <property type="match status" value="1"/>
</dbReference>
<dbReference type="STRING" id="661089.ciss_16230"/>
<evidence type="ECO:0000256" key="2">
    <source>
        <dbReference type="ARBA" id="ARBA00023002"/>
    </source>
</evidence>
<dbReference type="PANTHER" id="PTHR43673">
    <property type="entry name" value="NAD(P)H NITROREDUCTASE YDGI-RELATED"/>
    <property type="match status" value="1"/>
</dbReference>
<dbReference type="RefSeq" id="WP_075865855.1">
    <property type="nucleotide sequence ID" value="NZ_BDJL01000055.1"/>
</dbReference>
<evidence type="ECO:0000259" key="3">
    <source>
        <dbReference type="Pfam" id="PF00881"/>
    </source>
</evidence>
<keyword evidence="2" id="KW-0560">Oxidoreductase</keyword>
<keyword evidence="5" id="KW-1185">Reference proteome</keyword>
<name>A0A1L8D3D6_9THEO</name>
<dbReference type="Proteomes" id="UP000187338">
    <property type="component" value="Unassembled WGS sequence"/>
</dbReference>